<dbReference type="RefSeq" id="WP_130392057.1">
    <property type="nucleotide sequence ID" value="NZ_SGXM01000003.1"/>
</dbReference>
<protein>
    <submittedName>
        <fullName evidence="2">Putative transposase of IS4/5 family DUF4096</fullName>
    </submittedName>
</protein>
<organism evidence="2 3">
    <name type="scientific">Cupriavidus agavae</name>
    <dbReference type="NCBI Taxonomy" id="1001822"/>
    <lineage>
        <taxon>Bacteria</taxon>
        <taxon>Pseudomonadati</taxon>
        <taxon>Pseudomonadota</taxon>
        <taxon>Betaproteobacteria</taxon>
        <taxon>Burkholderiales</taxon>
        <taxon>Burkholderiaceae</taxon>
        <taxon>Cupriavidus</taxon>
    </lineage>
</organism>
<gene>
    <name evidence="2" type="ORF">EV147_3080</name>
</gene>
<sequence length="134" mass="15872">MRYLVCDDDWRMDDALWTRVKSFLPASQSTRTSAARHRPRIDDRIIMDAILLVLRSRSHWKALDHYGRPGSGSTVHRRFREWACAGVFREMRRAGVLDLDPLRNLDWERIECRKGYRKLRESYPEPLTALIDSN</sequence>
<comment type="caution">
    <text evidence="2">The sequence shown here is derived from an EMBL/GenBank/DDBJ whole genome shotgun (WGS) entry which is preliminary data.</text>
</comment>
<name>A0A4Q7RXF3_9BURK</name>
<reference evidence="2 3" key="1">
    <citation type="journal article" date="2015" name="Stand. Genomic Sci.">
        <title>Genomic Encyclopedia of Bacterial and Archaeal Type Strains, Phase III: the genomes of soil and plant-associated and newly described type strains.</title>
        <authorList>
            <person name="Whitman W.B."/>
            <person name="Woyke T."/>
            <person name="Klenk H.P."/>
            <person name="Zhou Y."/>
            <person name="Lilburn T.G."/>
            <person name="Beck B.J."/>
            <person name="De Vos P."/>
            <person name="Vandamme P."/>
            <person name="Eisen J.A."/>
            <person name="Garrity G."/>
            <person name="Hugenholtz P."/>
            <person name="Kyrpides N.C."/>
        </authorList>
    </citation>
    <scope>NUCLEOTIDE SEQUENCE [LARGE SCALE GENOMIC DNA]</scope>
    <source>
        <strain evidence="2 3">ASC-9842</strain>
    </source>
</reference>
<dbReference type="OrthoDB" id="1551210at2"/>
<accession>A0A4Q7RXF3</accession>
<dbReference type="EMBL" id="SGXM01000003">
    <property type="protein sequence ID" value="RZT38611.1"/>
    <property type="molecule type" value="Genomic_DNA"/>
</dbReference>
<dbReference type="InterPro" id="IPR025161">
    <property type="entry name" value="IS402-like_dom"/>
</dbReference>
<keyword evidence="3" id="KW-1185">Reference proteome</keyword>
<evidence type="ECO:0000259" key="1">
    <source>
        <dbReference type="Pfam" id="PF13340"/>
    </source>
</evidence>
<dbReference type="Proteomes" id="UP000291078">
    <property type="component" value="Unassembled WGS sequence"/>
</dbReference>
<proteinExistence type="predicted"/>
<dbReference type="AlphaFoldDB" id="A0A4Q7RXF3"/>
<evidence type="ECO:0000313" key="3">
    <source>
        <dbReference type="Proteomes" id="UP000291078"/>
    </source>
</evidence>
<evidence type="ECO:0000313" key="2">
    <source>
        <dbReference type="EMBL" id="RZT38611.1"/>
    </source>
</evidence>
<dbReference type="Pfam" id="PF13340">
    <property type="entry name" value="DUF4096"/>
    <property type="match status" value="1"/>
</dbReference>
<feature type="domain" description="Insertion element IS402-like" evidence="1">
    <location>
        <begin position="12"/>
        <end position="91"/>
    </location>
</feature>